<evidence type="ECO:0000259" key="4">
    <source>
        <dbReference type="PROSITE" id="PS51063"/>
    </source>
</evidence>
<dbReference type="InterPro" id="IPR036390">
    <property type="entry name" value="WH_DNA-bd_sf"/>
</dbReference>
<dbReference type="Pfam" id="PF13545">
    <property type="entry name" value="HTH_Crp_2"/>
    <property type="match status" value="1"/>
</dbReference>
<dbReference type="HOGENOM" id="CLU_1093878_0_0_9"/>
<reference evidence="6" key="2">
    <citation type="journal article" date="2010" name="Stand. Genomic Sci.">
        <title>Complete genome sequence of Thermaerobacter marianensis type strain (7p75aT).</title>
        <authorList>
            <person name="Han C."/>
            <person name="Gu W."/>
            <person name="Zhang X."/>
            <person name="Lapidus A."/>
            <person name="Nolan M."/>
            <person name="Copeland A."/>
            <person name="Lucas S."/>
            <person name="Glavina Del Rio T."/>
            <person name="Tice H."/>
            <person name="Cheng J."/>
            <person name="Tapia R."/>
            <person name="Goodwin L."/>
            <person name="Pitluck S."/>
            <person name="Pagani I."/>
            <person name="Ivanova N."/>
            <person name="Mavromatis K."/>
            <person name="Mikhailova N."/>
            <person name="Pati A."/>
            <person name="Chen A."/>
            <person name="Palaniappan K."/>
            <person name="Land M."/>
            <person name="Hauser L."/>
            <person name="Chang Y."/>
            <person name="Jeffries C."/>
            <person name="Schneider S."/>
            <person name="Rohde M."/>
            <person name="Goker M."/>
            <person name="Pukall R."/>
            <person name="Woyke T."/>
            <person name="Bristow J."/>
            <person name="Eisen J."/>
            <person name="Markowitz V."/>
            <person name="Hugenholtz P."/>
            <person name="Kyrpides N."/>
            <person name="Klenk H."/>
            <person name="Detter J."/>
        </authorList>
    </citation>
    <scope>NUCLEOTIDE SEQUENCE [LARGE SCALE GENOMIC DNA]</scope>
    <source>
        <strain evidence="6">ATCC 700841 / DSM 12885 / JCM 10246 / 7p75a</strain>
    </source>
</reference>
<dbReference type="SUPFAM" id="SSF46785">
    <property type="entry name" value="Winged helix' DNA-binding domain"/>
    <property type="match status" value="1"/>
</dbReference>
<dbReference type="STRING" id="644966.Tmar_2333"/>
<keyword evidence="2" id="KW-0238">DNA-binding</keyword>
<keyword evidence="3" id="KW-0804">Transcription</keyword>
<evidence type="ECO:0000313" key="5">
    <source>
        <dbReference type="EMBL" id="ADU52410.1"/>
    </source>
</evidence>
<dbReference type="InterPro" id="IPR018490">
    <property type="entry name" value="cNMP-bd_dom_sf"/>
</dbReference>
<evidence type="ECO:0000256" key="3">
    <source>
        <dbReference type="ARBA" id="ARBA00023163"/>
    </source>
</evidence>
<protein>
    <submittedName>
        <fullName evidence="5">Transcriptional regulator, Crp/Fnr family</fullName>
    </submittedName>
</protein>
<dbReference type="EMBL" id="CP002344">
    <property type="protein sequence ID" value="ADU52410.1"/>
    <property type="molecule type" value="Genomic_DNA"/>
</dbReference>
<dbReference type="InterPro" id="IPR014710">
    <property type="entry name" value="RmlC-like_jellyroll"/>
</dbReference>
<dbReference type="CDD" id="cd00038">
    <property type="entry name" value="CAP_ED"/>
    <property type="match status" value="1"/>
</dbReference>
<evidence type="ECO:0000313" key="6">
    <source>
        <dbReference type="Proteomes" id="UP000008915"/>
    </source>
</evidence>
<dbReference type="KEGG" id="tmr:Tmar_2333"/>
<reference evidence="5 6" key="1">
    <citation type="journal article" date="2010" name="Stand. Genomic Sci.">
        <title>Complete genome sequence of Thermaerobacter marianensis type strain (7p75a).</title>
        <authorList>
            <person name="Han C."/>
            <person name="Gu W."/>
            <person name="Zhang X."/>
            <person name="Lapidus A."/>
            <person name="Nolan M."/>
            <person name="Copeland A."/>
            <person name="Lucas S."/>
            <person name="Del Rio T.G."/>
            <person name="Tice H."/>
            <person name="Cheng J.F."/>
            <person name="Tapia R."/>
            <person name="Goodwin L."/>
            <person name="Pitluck S."/>
            <person name="Pagani I."/>
            <person name="Ivanova N."/>
            <person name="Mavromatis K."/>
            <person name="Mikhailova N."/>
            <person name="Pati A."/>
            <person name="Chen A."/>
            <person name="Palaniappan K."/>
            <person name="Land M."/>
            <person name="Hauser L."/>
            <person name="Chang Y.J."/>
            <person name="Jeffries C.D."/>
            <person name="Schneider S."/>
            <person name="Rohde M."/>
            <person name="Goker M."/>
            <person name="Pukall R."/>
            <person name="Woyke T."/>
            <person name="Bristow J."/>
            <person name="Eisen J.A."/>
            <person name="Markowitz V."/>
            <person name="Hugenholtz P."/>
            <person name="Kyrpides N.C."/>
            <person name="Klenk H.P."/>
            <person name="Detter J.C."/>
        </authorList>
    </citation>
    <scope>NUCLEOTIDE SEQUENCE [LARGE SCALE GENOMIC DNA]</scope>
    <source>
        <strain evidence="6">ATCC 700841 / DSM 12885 / JCM 10246 / 7p75a</strain>
    </source>
</reference>
<gene>
    <name evidence="5" type="ordered locus">Tmar_2333</name>
</gene>
<dbReference type="GO" id="GO:0003677">
    <property type="term" value="F:DNA binding"/>
    <property type="evidence" value="ECO:0007669"/>
    <property type="project" value="UniProtKB-KW"/>
</dbReference>
<dbReference type="GO" id="GO:0006355">
    <property type="term" value="P:regulation of DNA-templated transcription"/>
    <property type="evidence" value="ECO:0007669"/>
    <property type="project" value="InterPro"/>
</dbReference>
<proteinExistence type="predicted"/>
<feature type="domain" description="HTH crp-type" evidence="4">
    <location>
        <begin position="161"/>
        <end position="233"/>
    </location>
</feature>
<evidence type="ECO:0000256" key="2">
    <source>
        <dbReference type="ARBA" id="ARBA00023125"/>
    </source>
</evidence>
<dbReference type="PROSITE" id="PS51063">
    <property type="entry name" value="HTH_CRP_2"/>
    <property type="match status" value="1"/>
</dbReference>
<dbReference type="Pfam" id="PF00027">
    <property type="entry name" value="cNMP_binding"/>
    <property type="match status" value="1"/>
</dbReference>
<dbReference type="Gene3D" id="2.60.120.10">
    <property type="entry name" value="Jelly Rolls"/>
    <property type="match status" value="1"/>
</dbReference>
<evidence type="ECO:0000256" key="1">
    <source>
        <dbReference type="ARBA" id="ARBA00023015"/>
    </source>
</evidence>
<dbReference type="InterPro" id="IPR012318">
    <property type="entry name" value="HTH_CRP"/>
</dbReference>
<dbReference type="AlphaFoldDB" id="E6SLG8"/>
<dbReference type="Proteomes" id="UP000008915">
    <property type="component" value="Chromosome"/>
</dbReference>
<keyword evidence="1" id="KW-0805">Transcription regulation</keyword>
<dbReference type="InterPro" id="IPR000595">
    <property type="entry name" value="cNMP-bd_dom"/>
</dbReference>
<dbReference type="eggNOG" id="COG0664">
    <property type="taxonomic scope" value="Bacteria"/>
</dbReference>
<keyword evidence="6" id="KW-1185">Reference proteome</keyword>
<accession>E6SLG8</accession>
<organism evidence="5 6">
    <name type="scientific">Thermaerobacter marianensis (strain ATCC 700841 / DSM 12885 / JCM 10246 / 7p75a)</name>
    <dbReference type="NCBI Taxonomy" id="644966"/>
    <lineage>
        <taxon>Bacteria</taxon>
        <taxon>Bacillati</taxon>
        <taxon>Bacillota</taxon>
        <taxon>Clostridia</taxon>
        <taxon>Eubacteriales</taxon>
        <taxon>Clostridiales Family XVII. Incertae Sedis</taxon>
        <taxon>Thermaerobacter</taxon>
    </lineage>
</organism>
<name>E6SLG8_THEM7</name>
<sequence>MVAGSGRRPRVRLGPPRIGAPQLPAGWPAEIAADAAWALRQAEVRRWRPGATLVPGRGPQDGLYWLQRGAVRLAATDPAGDPRLVGVVVAPALVGDPGPLFGRPPLALTATCVTPCTAAFWPYPRFLAMLRQRPSLGVLLAFQGMEAYQQAAQRVAGLLWPCSRLRVLHTLVVLARAFPVPGGRGSRLPVSLTQGTIGLAANASRVTVNRVLADLRRRGIVGRARPLYIREPHRLEALLAEEAAAVAAERTTRR</sequence>
<dbReference type="SUPFAM" id="SSF51206">
    <property type="entry name" value="cAMP-binding domain-like"/>
    <property type="match status" value="1"/>
</dbReference>